<dbReference type="EMBL" id="BEXB01000041">
    <property type="protein sequence ID" value="GAY78146.1"/>
    <property type="molecule type" value="Genomic_DNA"/>
</dbReference>
<name>A0A4Y1ZG52_9BACL</name>
<sequence length="70" mass="8403">MNKQVLYYNIDDSLDYERQLLTEWKINDLELIEVKDYENRNSFVDYAQDADGVVVEYQQITEDILNQLPI</sequence>
<protein>
    <submittedName>
        <fullName evidence="1">D-3-phosphoglycerate dehydrogenase</fullName>
        <ecNumber evidence="1">1.1.1.95</ecNumber>
    </submittedName>
</protein>
<dbReference type="EC" id="1.1.1.95" evidence="1"/>
<comment type="caution">
    <text evidence="1">The sequence shown here is derived from an EMBL/GenBank/DDBJ whole genome shotgun (WGS) entry which is preliminary data.</text>
</comment>
<evidence type="ECO:0000313" key="1">
    <source>
        <dbReference type="EMBL" id="GAY78146.1"/>
    </source>
</evidence>
<dbReference type="Proteomes" id="UP000319716">
    <property type="component" value="Unassembled WGS sequence"/>
</dbReference>
<reference evidence="1 2" key="1">
    <citation type="submission" date="2017-11" db="EMBL/GenBank/DDBJ databases">
        <title>Draft Genome Sequence of Sporolactobacillus inulinus NBRC 111894 Isolated from Koso, a Japanese Sugar-Vegetable Fermented Beverage.</title>
        <authorList>
            <person name="Chiou T.Y."/>
            <person name="Oshima K."/>
            <person name="Suda W."/>
            <person name="Hattori M."/>
            <person name="Takahashi T."/>
        </authorList>
    </citation>
    <scope>NUCLEOTIDE SEQUENCE [LARGE SCALE GENOMIC DNA]</scope>
    <source>
        <strain evidence="1 2">NBRC111894</strain>
    </source>
</reference>
<evidence type="ECO:0000313" key="2">
    <source>
        <dbReference type="Proteomes" id="UP000319716"/>
    </source>
</evidence>
<dbReference type="RefSeq" id="WP_262393270.1">
    <property type="nucleotide sequence ID" value="NZ_BEXB01000041.1"/>
</dbReference>
<dbReference type="GO" id="GO:0004617">
    <property type="term" value="F:phosphoglycerate dehydrogenase activity"/>
    <property type="evidence" value="ECO:0007669"/>
    <property type="project" value="UniProtKB-EC"/>
</dbReference>
<proteinExistence type="predicted"/>
<accession>A0A4Y1ZG52</accession>
<dbReference type="AlphaFoldDB" id="A0A4Y1ZG52"/>
<keyword evidence="1" id="KW-0560">Oxidoreductase</keyword>
<organism evidence="1 2">
    <name type="scientific">Sporolactobacillus inulinus</name>
    <dbReference type="NCBI Taxonomy" id="2078"/>
    <lineage>
        <taxon>Bacteria</taxon>
        <taxon>Bacillati</taxon>
        <taxon>Bacillota</taxon>
        <taxon>Bacilli</taxon>
        <taxon>Bacillales</taxon>
        <taxon>Sporolactobacillaceae</taxon>
        <taxon>Sporolactobacillus</taxon>
    </lineage>
</organism>
<gene>
    <name evidence="1" type="ORF">NBRC111894_3700</name>
</gene>